<feature type="non-terminal residue" evidence="6">
    <location>
        <position position="200"/>
    </location>
</feature>
<dbReference type="Proteomes" id="UP000616769">
    <property type="component" value="Unassembled WGS sequence"/>
</dbReference>
<comment type="function">
    <text evidence="3">Binds CRF and inactivates it. May prevent inappropriate pituitary-adrenal stimulation in pregnancy.</text>
</comment>
<dbReference type="InterPro" id="IPR056177">
    <property type="entry name" value="CRF-BP_N"/>
</dbReference>
<dbReference type="GO" id="GO:0005615">
    <property type="term" value="C:extracellular space"/>
    <property type="evidence" value="ECO:0007669"/>
    <property type="project" value="TreeGrafter"/>
</dbReference>
<dbReference type="OrthoDB" id="10056927at2759"/>
<dbReference type="PANTHER" id="PTHR10278:SF0">
    <property type="entry name" value="CORTICOTROPIN-RELEASING FACTOR-BINDING PROTEIN"/>
    <property type="match status" value="1"/>
</dbReference>
<dbReference type="GO" id="GO:0051460">
    <property type="term" value="P:negative regulation of corticotropin secretion"/>
    <property type="evidence" value="ECO:0007669"/>
    <property type="project" value="TreeGrafter"/>
</dbReference>
<name>A0A132AG45_SARSC</name>
<gene>
    <name evidence="6" type="ORF">QR98_0085000</name>
</gene>
<dbReference type="PANTHER" id="PTHR10278">
    <property type="entry name" value="CORTICOTROPIN-RELEASING FACTOR-BINDING PROTEIN"/>
    <property type="match status" value="1"/>
</dbReference>
<dbReference type="InterPro" id="IPR035914">
    <property type="entry name" value="Sperma_CUB_dom_sf"/>
</dbReference>
<evidence type="ECO:0000313" key="7">
    <source>
        <dbReference type="Proteomes" id="UP000616769"/>
    </source>
</evidence>
<accession>A0A132AG45</accession>
<dbReference type="Pfam" id="PF05428">
    <property type="entry name" value="CRF-BP_N"/>
    <property type="match status" value="1"/>
</dbReference>
<dbReference type="GO" id="GO:0051424">
    <property type="term" value="F:corticotropin-releasing hormone binding"/>
    <property type="evidence" value="ECO:0007669"/>
    <property type="project" value="InterPro"/>
</dbReference>
<dbReference type="EMBL" id="JXLN01014304">
    <property type="protein sequence ID" value="KPM09954.1"/>
    <property type="molecule type" value="Genomic_DNA"/>
</dbReference>
<sequence length="200" mass="23049">MANPNQLVEIEFLQFDVSCDQNGLLSIVDGWELMGQFFPSVEDHPLPRDSRYQEFCGDNNPKRAFLMSQNVGLIEYRIPIAGEGYTVRVRFLENPKPCNTIIQGLDYGIYTLRNYGRRINCTMSILFGATFRIMSMNVGQSYRRLENIIHSPRNYVLETGIIKKCKKRDMNDYVEFRGGHGLDTQLMQIGDDVCGFRPFP</sequence>
<evidence type="ECO:0000256" key="2">
    <source>
        <dbReference type="ARBA" id="ARBA00015713"/>
    </source>
</evidence>
<proteinExistence type="inferred from homology"/>
<evidence type="ECO:0000256" key="1">
    <source>
        <dbReference type="ARBA" id="ARBA00008313"/>
    </source>
</evidence>
<dbReference type="GO" id="GO:0009755">
    <property type="term" value="P:hormone-mediated signaling pathway"/>
    <property type="evidence" value="ECO:0007669"/>
    <property type="project" value="TreeGrafter"/>
</dbReference>
<comment type="similarity">
    <text evidence="1">Belongs to the CRF-binding protein family.</text>
</comment>
<dbReference type="SUPFAM" id="SSF49854">
    <property type="entry name" value="Spermadhesin, CUB domain"/>
    <property type="match status" value="1"/>
</dbReference>
<protein>
    <recommendedName>
        <fullName evidence="2">Corticotropin-releasing factor-binding protein</fullName>
    </recommendedName>
    <alternativeName>
        <fullName evidence="4">Corticotropin-releasing hormone-binding protein</fullName>
    </alternativeName>
</protein>
<evidence type="ECO:0000313" key="6">
    <source>
        <dbReference type="EMBL" id="KPM09954.1"/>
    </source>
</evidence>
<feature type="domain" description="Corticotropin-releasing factor binding protein N-terminal" evidence="5">
    <location>
        <begin position="1"/>
        <end position="90"/>
    </location>
</feature>
<dbReference type="VEuPathDB" id="VectorBase:SSCA004036"/>
<evidence type="ECO:0000259" key="5">
    <source>
        <dbReference type="Pfam" id="PF05428"/>
    </source>
</evidence>
<reference evidence="6 7" key="1">
    <citation type="journal article" date="2015" name="Parasit. Vectors">
        <title>Draft genome of the scabies mite.</title>
        <authorList>
            <person name="Rider S.D.Jr."/>
            <person name="Morgan M.S."/>
            <person name="Arlian L.G."/>
        </authorList>
    </citation>
    <scope>NUCLEOTIDE SEQUENCE [LARGE SCALE GENOMIC DNA]</scope>
    <source>
        <strain evidence="6">Arlian Lab</strain>
    </source>
</reference>
<dbReference type="InterPro" id="IPR008435">
    <property type="entry name" value="CRF-bd"/>
</dbReference>
<evidence type="ECO:0000256" key="3">
    <source>
        <dbReference type="ARBA" id="ARBA00024997"/>
    </source>
</evidence>
<organism evidence="6 7">
    <name type="scientific">Sarcoptes scabiei</name>
    <name type="common">Itch mite</name>
    <name type="synonym">Acarus scabiei</name>
    <dbReference type="NCBI Taxonomy" id="52283"/>
    <lineage>
        <taxon>Eukaryota</taxon>
        <taxon>Metazoa</taxon>
        <taxon>Ecdysozoa</taxon>
        <taxon>Arthropoda</taxon>
        <taxon>Chelicerata</taxon>
        <taxon>Arachnida</taxon>
        <taxon>Acari</taxon>
        <taxon>Acariformes</taxon>
        <taxon>Sarcoptiformes</taxon>
        <taxon>Astigmata</taxon>
        <taxon>Psoroptidia</taxon>
        <taxon>Sarcoptoidea</taxon>
        <taxon>Sarcoptidae</taxon>
        <taxon>Sarcoptinae</taxon>
        <taxon>Sarcoptes</taxon>
    </lineage>
</organism>
<dbReference type="AlphaFoldDB" id="A0A132AG45"/>
<evidence type="ECO:0000256" key="4">
    <source>
        <dbReference type="ARBA" id="ARBA00033162"/>
    </source>
</evidence>
<comment type="caution">
    <text evidence="6">The sequence shown here is derived from an EMBL/GenBank/DDBJ whole genome shotgun (WGS) entry which is preliminary data.</text>
</comment>